<dbReference type="RefSeq" id="WP_211363567.1">
    <property type="nucleotide sequence ID" value="NZ_VFPP01000001.1"/>
</dbReference>
<feature type="transmembrane region" description="Helical" evidence="1">
    <location>
        <begin position="342"/>
        <end position="361"/>
    </location>
</feature>
<accession>A0A543JJA8</accession>
<feature type="transmembrane region" description="Helical" evidence="1">
    <location>
        <begin position="202"/>
        <end position="226"/>
    </location>
</feature>
<protein>
    <submittedName>
        <fullName evidence="2">Uncharacterized protein DUF4173</fullName>
    </submittedName>
</protein>
<name>A0A543JJA8_9PSEU</name>
<feature type="transmembrane region" description="Helical" evidence="1">
    <location>
        <begin position="163"/>
        <end position="182"/>
    </location>
</feature>
<proteinExistence type="predicted"/>
<dbReference type="EMBL" id="VFPP01000001">
    <property type="protein sequence ID" value="TQM82949.1"/>
    <property type="molecule type" value="Genomic_DNA"/>
</dbReference>
<evidence type="ECO:0000313" key="2">
    <source>
        <dbReference type="EMBL" id="TQM82949.1"/>
    </source>
</evidence>
<evidence type="ECO:0000313" key="3">
    <source>
        <dbReference type="Proteomes" id="UP000316628"/>
    </source>
</evidence>
<dbReference type="InterPro" id="IPR025291">
    <property type="entry name" value="DUF4153"/>
</dbReference>
<feature type="transmembrane region" description="Helical" evidence="1">
    <location>
        <begin position="122"/>
        <end position="143"/>
    </location>
</feature>
<keyword evidence="1" id="KW-0812">Transmembrane</keyword>
<keyword evidence="3" id="KW-1185">Reference proteome</keyword>
<reference evidence="2 3" key="1">
    <citation type="submission" date="2019-06" db="EMBL/GenBank/DDBJ databases">
        <title>Sequencing the genomes of 1000 actinobacteria strains.</title>
        <authorList>
            <person name="Klenk H.-P."/>
        </authorList>
    </citation>
    <scope>NUCLEOTIDE SEQUENCE [LARGE SCALE GENOMIC DNA]</scope>
    <source>
        <strain evidence="2 3">DSM 45456</strain>
    </source>
</reference>
<feature type="transmembrane region" description="Helical" evidence="1">
    <location>
        <begin position="51"/>
        <end position="80"/>
    </location>
</feature>
<feature type="transmembrane region" description="Helical" evidence="1">
    <location>
        <begin position="28"/>
        <end position="44"/>
    </location>
</feature>
<feature type="transmembrane region" description="Helical" evidence="1">
    <location>
        <begin position="315"/>
        <end position="335"/>
    </location>
</feature>
<comment type="caution">
    <text evidence="2">The sequence shown here is derived from an EMBL/GenBank/DDBJ whole genome shotgun (WGS) entry which is preliminary data.</text>
</comment>
<feature type="transmembrane region" description="Helical" evidence="1">
    <location>
        <begin position="279"/>
        <end position="303"/>
    </location>
</feature>
<sequence>MTPNRVLLAGATGGLGAAVLLPLDEPGLGWALTAILVFALLRKVRPGWALLSVALFAVGAFVAAEWLFTLCAIAGCAAGSLAFTDGRTGRGLVFGAAAVPVAAVRSLPWLARGVKENGAPPLARSILVTAGLLLVFVPLLAGADAAFADLLGSIAPAQSSGQPVVLFLTVGLGTIGAAYLRISPPVLDQAPVLPRTVARREWVLPVGALVLLFATFVAVQVTTLFGGDEHVLVTPDLTYADYARTGFWQLLAVTVLTLGVIAVVARLARLDSPTDRKWLRGLLGALSVLTLVIVASALARMWLYQQAYGFTVLRVLVSACELWLGVVYLLVLAAGVRLEGRWLARAVVGTGFAALVALGALNPERFIAERNVDRHQATGKVDVRYLARLSDDVVPALAGLPEDLRACVLEYRRVGADDWRSWNLARQQAREALPRLTQGDCER</sequence>
<dbReference type="AlphaFoldDB" id="A0A543JJA8"/>
<feature type="transmembrane region" description="Helical" evidence="1">
    <location>
        <begin position="246"/>
        <end position="267"/>
    </location>
</feature>
<dbReference type="Pfam" id="PF13687">
    <property type="entry name" value="DUF4153"/>
    <property type="match status" value="1"/>
</dbReference>
<organism evidence="2 3">
    <name type="scientific">Saccharothrix saharensis</name>
    <dbReference type="NCBI Taxonomy" id="571190"/>
    <lineage>
        <taxon>Bacteria</taxon>
        <taxon>Bacillati</taxon>
        <taxon>Actinomycetota</taxon>
        <taxon>Actinomycetes</taxon>
        <taxon>Pseudonocardiales</taxon>
        <taxon>Pseudonocardiaceae</taxon>
        <taxon>Saccharothrix</taxon>
    </lineage>
</organism>
<keyword evidence="1" id="KW-0472">Membrane</keyword>
<keyword evidence="1" id="KW-1133">Transmembrane helix</keyword>
<feature type="transmembrane region" description="Helical" evidence="1">
    <location>
        <begin position="92"/>
        <end position="110"/>
    </location>
</feature>
<dbReference type="Proteomes" id="UP000316628">
    <property type="component" value="Unassembled WGS sequence"/>
</dbReference>
<evidence type="ECO:0000256" key="1">
    <source>
        <dbReference type="SAM" id="Phobius"/>
    </source>
</evidence>
<gene>
    <name evidence="2" type="ORF">FHX81_5361</name>
</gene>